<name>A0A087TXP4_STEMI</name>
<evidence type="ECO:0000313" key="2">
    <source>
        <dbReference type="Proteomes" id="UP000054359"/>
    </source>
</evidence>
<gene>
    <name evidence="1" type="ORF">X975_17047</name>
</gene>
<dbReference type="SUPFAM" id="SSF111469">
    <property type="entry name" value="Geminin coiled-coil domain"/>
    <property type="match status" value="1"/>
</dbReference>
<keyword evidence="2" id="KW-1185">Reference proteome</keyword>
<dbReference type="Gene3D" id="1.20.5.1180">
    <property type="entry name" value="Geminin coiled-coil domain"/>
    <property type="match status" value="1"/>
</dbReference>
<dbReference type="Proteomes" id="UP000054359">
    <property type="component" value="Unassembled WGS sequence"/>
</dbReference>
<evidence type="ECO:0000313" key="1">
    <source>
        <dbReference type="EMBL" id="KFM69883.1"/>
    </source>
</evidence>
<sequence length="45" mass="5167">MLEKALHKNEMLHDQLNVLQTENFQLKQLATEAEALASTVKDMIQ</sequence>
<feature type="non-terminal residue" evidence="1">
    <location>
        <position position="45"/>
    </location>
</feature>
<dbReference type="AlphaFoldDB" id="A0A087TXP4"/>
<protein>
    <submittedName>
        <fullName evidence="1">Uncharacterized protein</fullName>
    </submittedName>
</protein>
<reference evidence="1 2" key="1">
    <citation type="submission" date="2013-11" db="EMBL/GenBank/DDBJ databases">
        <title>Genome sequencing of Stegodyphus mimosarum.</title>
        <authorList>
            <person name="Bechsgaard J."/>
        </authorList>
    </citation>
    <scope>NUCLEOTIDE SEQUENCE [LARGE SCALE GENOMIC DNA]</scope>
</reference>
<accession>A0A087TXP4</accession>
<organism evidence="1 2">
    <name type="scientific">Stegodyphus mimosarum</name>
    <name type="common">African social velvet spider</name>
    <dbReference type="NCBI Taxonomy" id="407821"/>
    <lineage>
        <taxon>Eukaryota</taxon>
        <taxon>Metazoa</taxon>
        <taxon>Ecdysozoa</taxon>
        <taxon>Arthropoda</taxon>
        <taxon>Chelicerata</taxon>
        <taxon>Arachnida</taxon>
        <taxon>Araneae</taxon>
        <taxon>Araneomorphae</taxon>
        <taxon>Entelegynae</taxon>
        <taxon>Eresoidea</taxon>
        <taxon>Eresidae</taxon>
        <taxon>Stegodyphus</taxon>
    </lineage>
</organism>
<proteinExistence type="predicted"/>
<dbReference type="EMBL" id="KK117229">
    <property type="protein sequence ID" value="KFM69883.1"/>
    <property type="molecule type" value="Genomic_DNA"/>
</dbReference>